<dbReference type="EMBL" id="FNMZ01000004">
    <property type="protein sequence ID" value="SDX28500.1"/>
    <property type="molecule type" value="Genomic_DNA"/>
</dbReference>
<dbReference type="AlphaFoldDB" id="A0A1H3AFK9"/>
<dbReference type="PROSITE" id="PS01124">
    <property type="entry name" value="HTH_ARAC_FAMILY_2"/>
    <property type="match status" value="1"/>
</dbReference>
<dbReference type="InterPro" id="IPR018060">
    <property type="entry name" value="HTH_AraC"/>
</dbReference>
<accession>A0A1H3AFK9</accession>
<evidence type="ECO:0000256" key="1">
    <source>
        <dbReference type="ARBA" id="ARBA00023015"/>
    </source>
</evidence>
<organism evidence="5 6">
    <name type="scientific">Albimonas donghaensis</name>
    <dbReference type="NCBI Taxonomy" id="356660"/>
    <lineage>
        <taxon>Bacteria</taxon>
        <taxon>Pseudomonadati</taxon>
        <taxon>Pseudomonadota</taxon>
        <taxon>Alphaproteobacteria</taxon>
        <taxon>Rhodobacterales</taxon>
        <taxon>Paracoccaceae</taxon>
        <taxon>Albimonas</taxon>
    </lineage>
</organism>
<keyword evidence="2" id="KW-0238">DNA-binding</keyword>
<dbReference type="Proteomes" id="UP000199118">
    <property type="component" value="Unassembled WGS sequence"/>
</dbReference>
<sequence>MKMLAEGNPNVMLVGPDRVFYNGLLGNTGKERQLGGFAIYTAPVGDFEIAIEDGPKRRTRIAAVSPHVRHRITAEANLIGSVVIEPETVAPGELDALARRTLDAQEAARMHARIADAKRRLDGSEDLSGFSTEDFDALLLGAPLTRRHLDTRVEGAARALRDLGADQPVAAEDCAMEAGLSTSHFLHLFTRETGLRFRSCRMWKRGRALLRHVTSPETLTNVALDLGYPDSTHFSHSIRRIYGLTPRSIFKGSRELEIVEGATAAH</sequence>
<protein>
    <submittedName>
        <fullName evidence="5">Transcriptional regulator, AraC family</fullName>
    </submittedName>
</protein>
<evidence type="ECO:0000256" key="2">
    <source>
        <dbReference type="ARBA" id="ARBA00023125"/>
    </source>
</evidence>
<dbReference type="InterPro" id="IPR050204">
    <property type="entry name" value="AraC_XylS_family_regulators"/>
</dbReference>
<dbReference type="GO" id="GO:0003700">
    <property type="term" value="F:DNA-binding transcription factor activity"/>
    <property type="evidence" value="ECO:0007669"/>
    <property type="project" value="InterPro"/>
</dbReference>
<name>A0A1H3AFK9_9RHOB</name>
<dbReference type="Gene3D" id="1.10.10.60">
    <property type="entry name" value="Homeodomain-like"/>
    <property type="match status" value="2"/>
</dbReference>
<evidence type="ECO:0000313" key="5">
    <source>
        <dbReference type="EMBL" id="SDX28500.1"/>
    </source>
</evidence>
<keyword evidence="6" id="KW-1185">Reference proteome</keyword>
<feature type="domain" description="HTH araC/xylS-type" evidence="4">
    <location>
        <begin position="154"/>
        <end position="252"/>
    </location>
</feature>
<dbReference type="RefSeq" id="WP_092682421.1">
    <property type="nucleotide sequence ID" value="NZ_FNMZ01000004.1"/>
</dbReference>
<evidence type="ECO:0000256" key="3">
    <source>
        <dbReference type="ARBA" id="ARBA00023163"/>
    </source>
</evidence>
<keyword evidence="3" id="KW-0804">Transcription</keyword>
<evidence type="ECO:0000313" key="6">
    <source>
        <dbReference type="Proteomes" id="UP000199118"/>
    </source>
</evidence>
<dbReference type="PANTHER" id="PTHR46796">
    <property type="entry name" value="HTH-TYPE TRANSCRIPTIONAL ACTIVATOR RHAS-RELATED"/>
    <property type="match status" value="1"/>
</dbReference>
<dbReference type="InterPro" id="IPR009057">
    <property type="entry name" value="Homeodomain-like_sf"/>
</dbReference>
<dbReference type="SUPFAM" id="SSF46689">
    <property type="entry name" value="Homeodomain-like"/>
    <property type="match status" value="1"/>
</dbReference>
<keyword evidence="1" id="KW-0805">Transcription regulation</keyword>
<dbReference type="Pfam" id="PF12833">
    <property type="entry name" value="HTH_18"/>
    <property type="match status" value="1"/>
</dbReference>
<proteinExistence type="predicted"/>
<dbReference type="STRING" id="356660.SAMN05444336_104173"/>
<reference evidence="5 6" key="1">
    <citation type="submission" date="2016-10" db="EMBL/GenBank/DDBJ databases">
        <authorList>
            <person name="de Groot N.N."/>
        </authorList>
    </citation>
    <scope>NUCLEOTIDE SEQUENCE [LARGE SCALE GENOMIC DNA]</scope>
    <source>
        <strain evidence="5 6">DSM 17890</strain>
    </source>
</reference>
<evidence type="ECO:0000259" key="4">
    <source>
        <dbReference type="PROSITE" id="PS01124"/>
    </source>
</evidence>
<dbReference type="GO" id="GO:0043565">
    <property type="term" value="F:sequence-specific DNA binding"/>
    <property type="evidence" value="ECO:0007669"/>
    <property type="project" value="InterPro"/>
</dbReference>
<dbReference type="OrthoDB" id="9805730at2"/>
<gene>
    <name evidence="5" type="ORF">SAMN05444336_104173</name>
</gene>
<dbReference type="SMART" id="SM00342">
    <property type="entry name" value="HTH_ARAC"/>
    <property type="match status" value="1"/>
</dbReference>